<dbReference type="SUPFAM" id="SSF50494">
    <property type="entry name" value="Trypsin-like serine proteases"/>
    <property type="match status" value="1"/>
</dbReference>
<dbReference type="SMART" id="SM00020">
    <property type="entry name" value="Tryp_SPc"/>
    <property type="match status" value="1"/>
</dbReference>
<dbReference type="PROSITE" id="PS50240">
    <property type="entry name" value="TRYPSIN_DOM"/>
    <property type="match status" value="1"/>
</dbReference>
<feature type="domain" description="Peptidase S1" evidence="5">
    <location>
        <begin position="164"/>
        <end position="407"/>
    </location>
</feature>
<evidence type="ECO:0000256" key="1">
    <source>
        <dbReference type="ARBA" id="ARBA00023157"/>
    </source>
</evidence>
<evidence type="ECO:0000256" key="2">
    <source>
        <dbReference type="RuleBase" id="RU363034"/>
    </source>
</evidence>
<keyword evidence="2" id="KW-0720">Serine protease</keyword>
<dbReference type="PROSITE" id="PS00134">
    <property type="entry name" value="TRYPSIN_HIS"/>
    <property type="match status" value="1"/>
</dbReference>
<evidence type="ECO:0000259" key="5">
    <source>
        <dbReference type="PROSITE" id="PS50240"/>
    </source>
</evidence>
<proteinExistence type="predicted"/>
<keyword evidence="2" id="KW-0645">Protease</keyword>
<dbReference type="Pfam" id="PF00089">
    <property type="entry name" value="Trypsin"/>
    <property type="match status" value="1"/>
</dbReference>
<keyword evidence="7" id="KW-1185">Reference proteome</keyword>
<dbReference type="Proteomes" id="UP001642540">
    <property type="component" value="Unassembled WGS sequence"/>
</dbReference>
<dbReference type="PANTHER" id="PTHR24252:SF7">
    <property type="entry name" value="HYALIN"/>
    <property type="match status" value="1"/>
</dbReference>
<dbReference type="PANTHER" id="PTHR24252">
    <property type="entry name" value="ACROSIN-RELATED"/>
    <property type="match status" value="1"/>
</dbReference>
<dbReference type="PROSITE" id="PS00135">
    <property type="entry name" value="TRYPSIN_SER"/>
    <property type="match status" value="1"/>
</dbReference>
<dbReference type="InterPro" id="IPR001254">
    <property type="entry name" value="Trypsin_dom"/>
</dbReference>
<sequence>MLTIVLFPLLLISASFASPVDKQKPRILIPESYIRVHIEEVVQDEGNSLAEITTYLPFVTERIPSADLPAAEAEVESSSNTPEQDVDEDNFPTPLPFLDEPEEEISTDSLTRETLKPPNFDISKIPGITGMIKTKYTPVYAGRQSCRCGVSGERRFAQWNDTKIVNGEPVPIEELPWTAALLRRNWLGLVNDRPYCGGSLINNQYILTASHCVDGMSARGIVVSLHDEDVTSTSETASGSQRFDVEKIIMHPQYSRRTIDNDVALLKLVKPVKLDNVIIPVCLPANNEHSFENFTATAAGWGATKESGSTSNILRKVDVPVISNTVCNTQTKYKGKITDNMLCAGYVEQGGSDSCQGDSGGPLTIMNGERITLIGVVSWGYGCARPMSPGVYTRVARYPEWIVENSKGAEWCQD</sequence>
<dbReference type="CDD" id="cd00190">
    <property type="entry name" value="Tryp_SPc"/>
    <property type="match status" value="1"/>
</dbReference>
<gene>
    <name evidence="6" type="ORF">ODALV1_LOCUS17775</name>
</gene>
<dbReference type="InterPro" id="IPR001314">
    <property type="entry name" value="Peptidase_S1A"/>
</dbReference>
<dbReference type="EMBL" id="CAXLJM020000055">
    <property type="protein sequence ID" value="CAL8117608.1"/>
    <property type="molecule type" value="Genomic_DNA"/>
</dbReference>
<organism evidence="6 7">
    <name type="scientific">Orchesella dallaii</name>
    <dbReference type="NCBI Taxonomy" id="48710"/>
    <lineage>
        <taxon>Eukaryota</taxon>
        <taxon>Metazoa</taxon>
        <taxon>Ecdysozoa</taxon>
        <taxon>Arthropoda</taxon>
        <taxon>Hexapoda</taxon>
        <taxon>Collembola</taxon>
        <taxon>Entomobryomorpha</taxon>
        <taxon>Entomobryoidea</taxon>
        <taxon>Orchesellidae</taxon>
        <taxon>Orchesellinae</taxon>
        <taxon>Orchesella</taxon>
    </lineage>
</organism>
<evidence type="ECO:0000256" key="4">
    <source>
        <dbReference type="SAM" id="SignalP"/>
    </source>
</evidence>
<feature type="signal peptide" evidence="4">
    <location>
        <begin position="1"/>
        <end position="17"/>
    </location>
</feature>
<accession>A0ABP1R1N8</accession>
<keyword evidence="4" id="KW-0732">Signal</keyword>
<dbReference type="Gene3D" id="2.40.10.10">
    <property type="entry name" value="Trypsin-like serine proteases"/>
    <property type="match status" value="1"/>
</dbReference>
<dbReference type="PRINTS" id="PR00722">
    <property type="entry name" value="CHYMOTRYPSIN"/>
</dbReference>
<dbReference type="InterPro" id="IPR018114">
    <property type="entry name" value="TRYPSIN_HIS"/>
</dbReference>
<feature type="chain" id="PRO_5045865483" description="Peptidase S1 domain-containing protein" evidence="4">
    <location>
        <begin position="18"/>
        <end position="414"/>
    </location>
</feature>
<comment type="caution">
    <text evidence="6">The sequence shown here is derived from an EMBL/GenBank/DDBJ whole genome shotgun (WGS) entry which is preliminary data.</text>
</comment>
<evidence type="ECO:0000256" key="3">
    <source>
        <dbReference type="SAM" id="MobiDB-lite"/>
    </source>
</evidence>
<evidence type="ECO:0000313" key="6">
    <source>
        <dbReference type="EMBL" id="CAL8117608.1"/>
    </source>
</evidence>
<keyword evidence="2" id="KW-0378">Hydrolase</keyword>
<dbReference type="InterPro" id="IPR009003">
    <property type="entry name" value="Peptidase_S1_PA"/>
</dbReference>
<dbReference type="InterPro" id="IPR033116">
    <property type="entry name" value="TRYPSIN_SER"/>
</dbReference>
<name>A0ABP1R1N8_9HEXA</name>
<reference evidence="6 7" key="1">
    <citation type="submission" date="2024-08" db="EMBL/GenBank/DDBJ databases">
        <authorList>
            <person name="Cucini C."/>
            <person name="Frati F."/>
        </authorList>
    </citation>
    <scope>NUCLEOTIDE SEQUENCE [LARGE SCALE GENOMIC DNA]</scope>
</reference>
<evidence type="ECO:0000313" key="7">
    <source>
        <dbReference type="Proteomes" id="UP001642540"/>
    </source>
</evidence>
<feature type="region of interest" description="Disordered" evidence="3">
    <location>
        <begin position="69"/>
        <end position="89"/>
    </location>
</feature>
<dbReference type="InterPro" id="IPR043504">
    <property type="entry name" value="Peptidase_S1_PA_chymotrypsin"/>
</dbReference>
<keyword evidence="1" id="KW-1015">Disulfide bond</keyword>
<protein>
    <recommendedName>
        <fullName evidence="5">Peptidase S1 domain-containing protein</fullName>
    </recommendedName>
</protein>